<proteinExistence type="predicted"/>
<keyword evidence="3" id="KW-1185">Reference proteome</keyword>
<gene>
    <name evidence="2" type="ORF">LuPra_04750</name>
</gene>
<dbReference type="STRING" id="1855912.LuPra_04750"/>
<sequence precursor="true">MSAFALLLSLLLVAASQEASPVYPQAEITSPRLQVTVHLPDPHSGYYRGTRFDWSGAIASLRWQGHEYFGPWFERHDPFLHDGITGPVEEFQAGESSVGYAEAPIGGTFVRIGVGHVRKPEEPAYRRFATYEIVNGGKWMIERGPSYMTFVHELGEANGYAYVYRKTLRLEGDMMVLDHSLRNTGSKRIETSVYNHNFFTLDRRPTGPQVSVTFPFDAKATRPIAPLATLVARDLRFARELAAGETVFTELEGFGTGRADYDFLMRHAETGAAVRIRADRPLTKLVFWSAPRTVCPEPYVDASVDPGQTTTWRITYEFSEIK</sequence>
<evidence type="ECO:0000256" key="1">
    <source>
        <dbReference type="SAM" id="SignalP"/>
    </source>
</evidence>
<keyword evidence="1" id="KW-0732">Signal</keyword>
<protein>
    <recommendedName>
        <fullName evidence="4">Aldose 1-epimerase</fullName>
    </recommendedName>
</protein>
<name>A0A143PTS6_LUTPR</name>
<dbReference type="SUPFAM" id="SSF74650">
    <property type="entry name" value="Galactose mutarotase-like"/>
    <property type="match status" value="1"/>
</dbReference>
<dbReference type="RefSeq" id="WP_110173041.1">
    <property type="nucleotide sequence ID" value="NZ_CP015136.1"/>
</dbReference>
<dbReference type="GO" id="GO:0005975">
    <property type="term" value="P:carbohydrate metabolic process"/>
    <property type="evidence" value="ECO:0007669"/>
    <property type="project" value="InterPro"/>
</dbReference>
<organism evidence="2 3">
    <name type="scientific">Luteitalea pratensis</name>
    <dbReference type="NCBI Taxonomy" id="1855912"/>
    <lineage>
        <taxon>Bacteria</taxon>
        <taxon>Pseudomonadati</taxon>
        <taxon>Acidobacteriota</taxon>
        <taxon>Vicinamibacteria</taxon>
        <taxon>Vicinamibacterales</taxon>
        <taxon>Vicinamibacteraceae</taxon>
        <taxon>Luteitalea</taxon>
    </lineage>
</organism>
<reference evidence="2 3" key="1">
    <citation type="journal article" date="2016" name="Genome Announc.">
        <title>First Complete Genome Sequence of a Subdivision 6 Acidobacterium Strain.</title>
        <authorList>
            <person name="Huang S."/>
            <person name="Vieira S."/>
            <person name="Bunk B."/>
            <person name="Riedel T."/>
            <person name="Sproer C."/>
            <person name="Overmann J."/>
        </authorList>
    </citation>
    <scope>NUCLEOTIDE SEQUENCE [LARGE SCALE GENOMIC DNA]</scope>
    <source>
        <strain evidence="3">DSM 100886 HEG_-6_39</strain>
    </source>
</reference>
<accession>A0A143PTS6</accession>
<evidence type="ECO:0000313" key="3">
    <source>
        <dbReference type="Proteomes" id="UP000076079"/>
    </source>
</evidence>
<dbReference type="InterPro" id="IPR011013">
    <property type="entry name" value="Gal_mutarotase_sf_dom"/>
</dbReference>
<dbReference type="Proteomes" id="UP000076079">
    <property type="component" value="Chromosome"/>
</dbReference>
<dbReference type="EMBL" id="CP015136">
    <property type="protein sequence ID" value="AMY11500.1"/>
    <property type="molecule type" value="Genomic_DNA"/>
</dbReference>
<dbReference type="OrthoDB" id="5621785at2"/>
<feature type="chain" id="PRO_5007511945" description="Aldose 1-epimerase" evidence="1">
    <location>
        <begin position="20"/>
        <end position="322"/>
    </location>
</feature>
<dbReference type="InterPro" id="IPR014718">
    <property type="entry name" value="GH-type_carb-bd"/>
</dbReference>
<feature type="signal peptide" evidence="1">
    <location>
        <begin position="1"/>
        <end position="19"/>
    </location>
</feature>
<dbReference type="GO" id="GO:0003824">
    <property type="term" value="F:catalytic activity"/>
    <property type="evidence" value="ECO:0007669"/>
    <property type="project" value="InterPro"/>
</dbReference>
<dbReference type="GO" id="GO:0030246">
    <property type="term" value="F:carbohydrate binding"/>
    <property type="evidence" value="ECO:0007669"/>
    <property type="project" value="InterPro"/>
</dbReference>
<dbReference type="AlphaFoldDB" id="A0A143PTS6"/>
<dbReference type="PATRIC" id="fig|1813736.3.peg.5008"/>
<reference evidence="3" key="2">
    <citation type="submission" date="2016-04" db="EMBL/GenBank/DDBJ databases">
        <title>First Complete Genome Sequence of a Subdivision 6 Acidobacterium.</title>
        <authorList>
            <person name="Huang S."/>
            <person name="Vieira S."/>
            <person name="Bunk B."/>
            <person name="Riedel T."/>
            <person name="Sproeer C."/>
            <person name="Overmann J."/>
        </authorList>
    </citation>
    <scope>NUCLEOTIDE SEQUENCE [LARGE SCALE GENOMIC DNA]</scope>
    <source>
        <strain evidence="3">DSM 100886 HEG_-6_39</strain>
    </source>
</reference>
<evidence type="ECO:0008006" key="4">
    <source>
        <dbReference type="Google" id="ProtNLM"/>
    </source>
</evidence>
<evidence type="ECO:0000313" key="2">
    <source>
        <dbReference type="EMBL" id="AMY11500.1"/>
    </source>
</evidence>
<dbReference type="Gene3D" id="2.70.98.10">
    <property type="match status" value="1"/>
</dbReference>
<dbReference type="KEGG" id="abac:LuPra_04750"/>